<evidence type="ECO:0000259" key="1">
    <source>
        <dbReference type="Pfam" id="PF13490"/>
    </source>
</evidence>
<keyword evidence="3" id="KW-1185">Reference proteome</keyword>
<feature type="domain" description="Putative zinc-finger" evidence="1">
    <location>
        <begin position="7"/>
        <end position="38"/>
    </location>
</feature>
<gene>
    <name evidence="2" type="ORF">N0A02_14655</name>
</gene>
<comment type="caution">
    <text evidence="2">The sequence shown here is derived from an EMBL/GenBank/DDBJ whole genome shotgun (WGS) entry which is preliminary data.</text>
</comment>
<accession>A0ABV1LN00</accession>
<reference evidence="2 3" key="1">
    <citation type="journal article" date="2024" name="Chem. Sci.">
        <title>Discovery of a lagriamide polyketide by integrated genome mining, isotopic labeling, and untargeted metabolomics.</title>
        <authorList>
            <person name="Fergusson C.H."/>
            <person name="Saulog J."/>
            <person name="Paulo B.S."/>
            <person name="Wilson D.M."/>
            <person name="Liu D.Y."/>
            <person name="Morehouse N.J."/>
            <person name="Waterworth S."/>
            <person name="Barkei J."/>
            <person name="Gray C.A."/>
            <person name="Kwan J.C."/>
            <person name="Eustaquio A.S."/>
            <person name="Linington R.G."/>
        </authorList>
    </citation>
    <scope>NUCLEOTIDE SEQUENCE [LARGE SCALE GENOMIC DNA]</scope>
    <source>
        <strain evidence="2 3">RL17-338-BIF-B</strain>
    </source>
</reference>
<dbReference type="Pfam" id="PF13490">
    <property type="entry name" value="zf-HC2"/>
    <property type="match status" value="1"/>
</dbReference>
<dbReference type="InterPro" id="IPR027383">
    <property type="entry name" value="Znf_put"/>
</dbReference>
<dbReference type="Proteomes" id="UP001469089">
    <property type="component" value="Unassembled WGS sequence"/>
</dbReference>
<dbReference type="InterPro" id="IPR041916">
    <property type="entry name" value="Anti_sigma_zinc_sf"/>
</dbReference>
<evidence type="ECO:0000313" key="2">
    <source>
        <dbReference type="EMBL" id="MEQ5840664.1"/>
    </source>
</evidence>
<organism evidence="2 3">
    <name type="scientific">Paraburkholderia acidicola</name>
    <dbReference type="NCBI Taxonomy" id="1912599"/>
    <lineage>
        <taxon>Bacteria</taxon>
        <taxon>Pseudomonadati</taxon>
        <taxon>Pseudomonadota</taxon>
        <taxon>Betaproteobacteria</taxon>
        <taxon>Burkholderiales</taxon>
        <taxon>Burkholderiaceae</taxon>
        <taxon>Paraburkholderia</taxon>
    </lineage>
</organism>
<dbReference type="EMBL" id="JAOALG010000001">
    <property type="protein sequence ID" value="MEQ5840664.1"/>
    <property type="molecule type" value="Genomic_DNA"/>
</dbReference>
<sequence>MMDHEHAFELLPAYIDQELSLSEALAFERHLAGCEECQHVVEQHRQVSAQLKQADLRVDAPAELLKRIEAALPVPRPRSRPLWQRLGERMDGWFGGGGGVPGWAPVGAMVLSAVALTWSAGLYLSVPSSETRLTQELVDSHIRSLQFDHLSDVISTDKHTVKPWFDGKLDYAPPVVDLVQQGYPLIGGRLDYLDGRSVAVMVYRYKLHPINLYVWPGKDASATPPRIVERQGYHLAHWTTAGMNYWAITDAGEAELNGFVTDLLAHPAS</sequence>
<evidence type="ECO:0000313" key="3">
    <source>
        <dbReference type="Proteomes" id="UP001469089"/>
    </source>
</evidence>
<dbReference type="Gene3D" id="1.10.10.1320">
    <property type="entry name" value="Anti-sigma factor, zinc-finger domain"/>
    <property type="match status" value="1"/>
</dbReference>
<proteinExistence type="predicted"/>
<name>A0ABV1LN00_9BURK</name>
<protein>
    <submittedName>
        <fullName evidence="2">Anti-sigma factor</fullName>
    </submittedName>
</protein>
<dbReference type="RefSeq" id="WP_349542781.1">
    <property type="nucleotide sequence ID" value="NZ_JAOALG010000001.1"/>
</dbReference>